<accession>A0A4C1Y4W7</accession>
<keyword evidence="6" id="KW-0677">Repeat</keyword>
<proteinExistence type="predicted"/>
<keyword evidence="3" id="KW-0963">Cytoplasm</keyword>
<dbReference type="STRING" id="151549.A0A4C1Y4W7"/>
<organism evidence="15 16">
    <name type="scientific">Eumeta variegata</name>
    <name type="common">Bagworm moth</name>
    <name type="synonym">Eumeta japonica</name>
    <dbReference type="NCBI Taxonomy" id="151549"/>
    <lineage>
        <taxon>Eukaryota</taxon>
        <taxon>Metazoa</taxon>
        <taxon>Ecdysozoa</taxon>
        <taxon>Arthropoda</taxon>
        <taxon>Hexapoda</taxon>
        <taxon>Insecta</taxon>
        <taxon>Pterygota</taxon>
        <taxon>Neoptera</taxon>
        <taxon>Endopterygota</taxon>
        <taxon>Lepidoptera</taxon>
        <taxon>Glossata</taxon>
        <taxon>Ditrysia</taxon>
        <taxon>Tineoidea</taxon>
        <taxon>Psychidae</taxon>
        <taxon>Oiketicinae</taxon>
        <taxon>Eumeta</taxon>
    </lineage>
</organism>
<comment type="subcellular location">
    <subcellularLocation>
        <location evidence="1">Cell projection</location>
        <location evidence="1">Cilium</location>
    </subcellularLocation>
    <subcellularLocation>
        <location evidence="2">Cytoplasm</location>
        <location evidence="2">Cytoskeleton</location>
    </subcellularLocation>
</comment>
<dbReference type="GO" id="GO:0005930">
    <property type="term" value="C:axoneme"/>
    <property type="evidence" value="ECO:0007669"/>
    <property type="project" value="TreeGrafter"/>
</dbReference>
<comment type="caution">
    <text evidence="15">The sequence shown here is derived from an EMBL/GenBank/DDBJ whole genome shotgun (WGS) entry which is preliminary data.</text>
</comment>
<dbReference type="OrthoDB" id="535167at2759"/>
<keyword evidence="11" id="KW-0966">Cell projection</keyword>
<feature type="coiled-coil region" evidence="13">
    <location>
        <begin position="631"/>
        <end position="672"/>
    </location>
</feature>
<evidence type="ECO:0000256" key="6">
    <source>
        <dbReference type="ARBA" id="ARBA00022737"/>
    </source>
</evidence>
<dbReference type="PROSITE" id="PS50808">
    <property type="entry name" value="ZF_BED"/>
    <property type="match status" value="1"/>
</dbReference>
<dbReference type="Proteomes" id="UP000299102">
    <property type="component" value="Unassembled WGS sequence"/>
</dbReference>
<dbReference type="AlphaFoldDB" id="A0A4C1Y4W7"/>
<evidence type="ECO:0000256" key="13">
    <source>
        <dbReference type="SAM" id="Coils"/>
    </source>
</evidence>
<evidence type="ECO:0000256" key="9">
    <source>
        <dbReference type="ARBA" id="ARBA00023054"/>
    </source>
</evidence>
<keyword evidence="10" id="KW-0206">Cytoskeleton</keyword>
<evidence type="ECO:0000313" key="15">
    <source>
        <dbReference type="EMBL" id="GBP70034.1"/>
    </source>
</evidence>
<name>A0A4C1Y4W7_EUMVA</name>
<evidence type="ECO:0000313" key="16">
    <source>
        <dbReference type="Proteomes" id="UP000299102"/>
    </source>
</evidence>
<dbReference type="SMART" id="SM00614">
    <property type="entry name" value="ZnF_BED"/>
    <property type="match status" value="1"/>
</dbReference>
<keyword evidence="16" id="KW-1185">Reference proteome</keyword>
<gene>
    <name evidence="15" type="primary">CFAP43</name>
    <name evidence="15" type="ORF">EVAR_46276_1</name>
</gene>
<keyword evidence="15" id="KW-0969">Cilium</keyword>
<dbReference type="InterPro" id="IPR036236">
    <property type="entry name" value="Znf_C2H2_sf"/>
</dbReference>
<dbReference type="PANTHER" id="PTHR14885:SF1">
    <property type="entry name" value="CILIA- AND FLAGELLA-ASSOCIATED PROTEIN 43"/>
    <property type="match status" value="1"/>
</dbReference>
<evidence type="ECO:0000256" key="1">
    <source>
        <dbReference type="ARBA" id="ARBA00004138"/>
    </source>
</evidence>
<keyword evidence="9 13" id="KW-0175">Coiled coil</keyword>
<dbReference type="Pfam" id="PF02892">
    <property type="entry name" value="zf-BED"/>
    <property type="match status" value="1"/>
</dbReference>
<dbReference type="SUPFAM" id="SSF57667">
    <property type="entry name" value="beta-beta-alpha zinc fingers"/>
    <property type="match status" value="1"/>
</dbReference>
<reference evidence="15 16" key="1">
    <citation type="journal article" date="2019" name="Commun. Biol.">
        <title>The bagworm genome reveals a unique fibroin gene that provides high tensile strength.</title>
        <authorList>
            <person name="Kono N."/>
            <person name="Nakamura H."/>
            <person name="Ohtoshi R."/>
            <person name="Tomita M."/>
            <person name="Numata K."/>
            <person name="Arakawa K."/>
        </authorList>
    </citation>
    <scope>NUCLEOTIDE SEQUENCE [LARGE SCALE GENOMIC DNA]</scope>
</reference>
<dbReference type="InterPro" id="IPR003656">
    <property type="entry name" value="Znf_BED"/>
</dbReference>
<dbReference type="Pfam" id="PF25828">
    <property type="entry name" value="CC_Cfap43"/>
    <property type="match status" value="1"/>
</dbReference>
<keyword evidence="15" id="KW-0282">Flagellum</keyword>
<evidence type="ECO:0000256" key="12">
    <source>
        <dbReference type="PROSITE-ProRule" id="PRU00027"/>
    </source>
</evidence>
<feature type="domain" description="BED-type" evidence="14">
    <location>
        <begin position="12"/>
        <end position="64"/>
    </location>
</feature>
<evidence type="ECO:0000256" key="11">
    <source>
        <dbReference type="ARBA" id="ARBA00023273"/>
    </source>
</evidence>
<evidence type="ECO:0000256" key="2">
    <source>
        <dbReference type="ARBA" id="ARBA00004245"/>
    </source>
</evidence>
<keyword evidence="7 12" id="KW-0863">Zinc-finger</keyword>
<evidence type="ECO:0000256" key="8">
    <source>
        <dbReference type="ARBA" id="ARBA00022833"/>
    </source>
</evidence>
<dbReference type="GO" id="GO:0060271">
    <property type="term" value="P:cilium assembly"/>
    <property type="evidence" value="ECO:0007669"/>
    <property type="project" value="TreeGrafter"/>
</dbReference>
<protein>
    <submittedName>
        <fullName evidence="15">Cilia-and flagella-associated protein 43</fullName>
    </submittedName>
</protein>
<evidence type="ECO:0000259" key="14">
    <source>
        <dbReference type="PROSITE" id="PS50808"/>
    </source>
</evidence>
<evidence type="ECO:0000256" key="7">
    <source>
        <dbReference type="ARBA" id="ARBA00022771"/>
    </source>
</evidence>
<keyword evidence="5" id="KW-0479">Metal-binding</keyword>
<dbReference type="PANTHER" id="PTHR14885">
    <property type="entry name" value="CILIA- AND FLAGELLA-ASSOCIATED PROTEIN 43-RELATED"/>
    <property type="match status" value="1"/>
</dbReference>
<evidence type="ECO:0000256" key="3">
    <source>
        <dbReference type="ARBA" id="ARBA00022490"/>
    </source>
</evidence>
<evidence type="ECO:0000256" key="5">
    <source>
        <dbReference type="ARBA" id="ARBA00022723"/>
    </source>
</evidence>
<evidence type="ECO:0000256" key="10">
    <source>
        <dbReference type="ARBA" id="ARBA00023212"/>
    </source>
</evidence>
<keyword evidence="4" id="KW-0853">WD repeat</keyword>
<evidence type="ECO:0000256" key="4">
    <source>
        <dbReference type="ARBA" id="ARBA00022574"/>
    </source>
</evidence>
<dbReference type="EMBL" id="BGZK01001060">
    <property type="protein sequence ID" value="GBP70034.1"/>
    <property type="molecule type" value="Genomic_DNA"/>
</dbReference>
<keyword evidence="8" id="KW-0862">Zinc</keyword>
<feature type="coiled-coil region" evidence="13">
    <location>
        <begin position="963"/>
        <end position="1011"/>
    </location>
</feature>
<dbReference type="GO" id="GO:0003677">
    <property type="term" value="F:DNA binding"/>
    <property type="evidence" value="ECO:0007669"/>
    <property type="project" value="InterPro"/>
</dbReference>
<dbReference type="GO" id="GO:0008270">
    <property type="term" value="F:zinc ion binding"/>
    <property type="evidence" value="ECO:0007669"/>
    <property type="project" value="UniProtKB-KW"/>
</dbReference>
<sequence>MAGDFVKHKKDSDMMSVWSYFLVAKDGNSAKCKRCPSILKTLGGSTKGLHTHLSTKHNIKVISASTSQDTENLNTAPPPAKRKLDDYFTKTKSDDDNLDDVLARMIALDGFPFSVFITSDNLRKLLLAKYTDLPKSAVTIQKRVMNYSEKIKKASNFRIETFEKCRWDGLFALNNNCVSHMVSIWLSVMYFTKKHNYLQDSPTSDDMDDNNDDDHLEDLDCSESDPEIQVQNESGMTNSIRREMSLFENGGVRGYYLETAYKYLMSIPPTSVEPERAFSAAAYVENYAVLPTQRDNWPELLQAEALRGIEMENAADLFRPWEEMPEEMRLKSGEGGSTLTLTGSSKVRVPVESSEDALMAEPYVLSGTFAHKYIKIPNYVVPQTMAYSYLQMYWQQHIVKLIVQNMRMWFNKQFDDLMNLKKREVGLVEERNSRLRFIISELNELSDLRGSFHHLTIIIKDPEWRQEEQPHRLIKVDPEECSIEPYISPSQVLPPPPELRPKDDFRERALFNMMDGVLEKLWHEEIKKPVPKPQCMVFIFTNLTCSPKIEKDPEHWNEDDLRAVFDYEAKVNFRKEERDKYRKMLHAEYAKLVAVLNEGVVNFNMKVKNLRLTRLKVESVIIQENLTVMRLRRVNLDRLELAENLEQIRSQLVKHESNLEHLQKEMKQIHEQTIECQAAYDTLLAKDKQMERSFRNYFADFSQIVADQAYKFYRKRPKWHQRASMIPGVLYELANAVLTGVRPPFLHPDVHDYFKGVDQLDQLSNMPAVMDENNWAIMCRLRRTKIELEIRLRAIVQELAYAESTSAIWNKAVQARKGALANLHHMMTEHRKIAESTSRNKTIQLVLPAGQVEIPTTGHIEDFENTTLVPREDIEIINNAILKIGDLKLKWMRKQIDFRRVILSKEWEHAQMKMKLRHMKEELYSYKRLKLPKELQFYLKRKMEGYTDEQEHMRMEREALTTRKTIERQISEHMRQCEEVQVKCSVVEKQAIELEKQIAALNAKLSEKRLIEDPLEPLRVRKKLKKRMETLVARSRLIREVQSNHTTIVMLQTELELLRLRTYPTLANYHSFG</sequence>